<accession>A0A2K2D9U0</accession>
<dbReference type="Gramene" id="PNT71051">
    <property type="protein sequence ID" value="PNT71051"/>
    <property type="gene ID" value="BRADI_2g22221v3"/>
</dbReference>
<dbReference type="Proteomes" id="UP000008810">
    <property type="component" value="Chromosome 2"/>
</dbReference>
<reference evidence="2" key="3">
    <citation type="submission" date="2018-08" db="UniProtKB">
        <authorList>
            <consortium name="EnsemblPlants"/>
        </authorList>
    </citation>
    <scope>IDENTIFICATION</scope>
    <source>
        <strain evidence="2">cv. Bd21</strain>
    </source>
</reference>
<sequence>MCPPPGRPSLQSIFRRRRLHLLEGFLQHCNLFSAATSVLLVPRCFSCQRLPFLGDCFDRDSLTGKMALPVILDRFNWSRGGRHSLGALS</sequence>
<dbReference type="EMBL" id="CM000881">
    <property type="protein sequence ID" value="PNT71051.1"/>
    <property type="molecule type" value="Genomic_DNA"/>
</dbReference>
<evidence type="ECO:0000313" key="3">
    <source>
        <dbReference type="Proteomes" id="UP000008810"/>
    </source>
</evidence>
<dbReference type="EnsemblPlants" id="PNT71051">
    <property type="protein sequence ID" value="PNT71051"/>
    <property type="gene ID" value="BRADI_2g22221v3"/>
</dbReference>
<keyword evidence="3" id="KW-1185">Reference proteome</keyword>
<evidence type="ECO:0000313" key="1">
    <source>
        <dbReference type="EMBL" id="PNT71051.1"/>
    </source>
</evidence>
<protein>
    <submittedName>
        <fullName evidence="1 2">Uncharacterized protein</fullName>
    </submittedName>
</protein>
<proteinExistence type="predicted"/>
<reference evidence="1 2" key="1">
    <citation type="journal article" date="2010" name="Nature">
        <title>Genome sequencing and analysis of the model grass Brachypodium distachyon.</title>
        <authorList>
            <consortium name="International Brachypodium Initiative"/>
        </authorList>
    </citation>
    <scope>NUCLEOTIDE SEQUENCE [LARGE SCALE GENOMIC DNA]</scope>
    <source>
        <strain evidence="1 2">Bd21</strain>
    </source>
</reference>
<organism evidence="1">
    <name type="scientific">Brachypodium distachyon</name>
    <name type="common">Purple false brome</name>
    <name type="synonym">Trachynia distachya</name>
    <dbReference type="NCBI Taxonomy" id="15368"/>
    <lineage>
        <taxon>Eukaryota</taxon>
        <taxon>Viridiplantae</taxon>
        <taxon>Streptophyta</taxon>
        <taxon>Embryophyta</taxon>
        <taxon>Tracheophyta</taxon>
        <taxon>Spermatophyta</taxon>
        <taxon>Magnoliopsida</taxon>
        <taxon>Liliopsida</taxon>
        <taxon>Poales</taxon>
        <taxon>Poaceae</taxon>
        <taxon>BOP clade</taxon>
        <taxon>Pooideae</taxon>
        <taxon>Stipodae</taxon>
        <taxon>Brachypodieae</taxon>
        <taxon>Brachypodium</taxon>
    </lineage>
</organism>
<name>A0A2K2D9U0_BRADI</name>
<reference evidence="1" key="2">
    <citation type="submission" date="2017-06" db="EMBL/GenBank/DDBJ databases">
        <title>WGS assembly of Brachypodium distachyon.</title>
        <authorList>
            <consortium name="The International Brachypodium Initiative"/>
            <person name="Lucas S."/>
            <person name="Harmon-Smith M."/>
            <person name="Lail K."/>
            <person name="Tice H."/>
            <person name="Grimwood J."/>
            <person name="Bruce D."/>
            <person name="Barry K."/>
            <person name="Shu S."/>
            <person name="Lindquist E."/>
            <person name="Wang M."/>
            <person name="Pitluck S."/>
            <person name="Vogel J.P."/>
            <person name="Garvin D.F."/>
            <person name="Mockler T.C."/>
            <person name="Schmutz J."/>
            <person name="Rokhsar D."/>
            <person name="Bevan M.W."/>
        </authorList>
    </citation>
    <scope>NUCLEOTIDE SEQUENCE</scope>
    <source>
        <strain evidence="1">Bd21</strain>
    </source>
</reference>
<dbReference type="InParanoid" id="A0A2K2D9U0"/>
<dbReference type="AlphaFoldDB" id="A0A2K2D9U0"/>
<evidence type="ECO:0000313" key="2">
    <source>
        <dbReference type="EnsemblPlants" id="PNT71051"/>
    </source>
</evidence>
<gene>
    <name evidence="1" type="ORF">BRADI_2g22221v3</name>
</gene>